<reference evidence="3 4" key="1">
    <citation type="submission" date="2019-09" db="EMBL/GenBank/DDBJ databases">
        <title>Bird 10,000 Genomes (B10K) Project - Family phase.</title>
        <authorList>
            <person name="Zhang G."/>
        </authorList>
    </citation>
    <scope>NUCLEOTIDE SEQUENCE [LARGE SCALE GENOMIC DNA]</scope>
    <source>
        <strain evidence="3">OUT-0025</strain>
        <tissue evidence="3">Blood</tissue>
    </source>
</reference>
<dbReference type="PANTHER" id="PTHR33775:SF2">
    <property type="entry name" value="CARDIAC-ENRICHED FHL2-INTERACTING PROTEIN"/>
    <property type="match status" value="1"/>
</dbReference>
<feature type="compositionally biased region" description="Basic and acidic residues" evidence="1">
    <location>
        <begin position="946"/>
        <end position="955"/>
    </location>
</feature>
<feature type="region of interest" description="Disordered" evidence="1">
    <location>
        <begin position="806"/>
        <end position="871"/>
    </location>
</feature>
<feature type="compositionally biased region" description="Basic and acidic residues" evidence="1">
    <location>
        <begin position="1174"/>
        <end position="1188"/>
    </location>
</feature>
<dbReference type="InterPro" id="IPR027838">
    <property type="entry name" value="DUF4585"/>
</dbReference>
<feature type="region of interest" description="Disordered" evidence="1">
    <location>
        <begin position="476"/>
        <end position="498"/>
    </location>
</feature>
<protein>
    <submittedName>
        <fullName evidence="3">CEFIP protein</fullName>
    </submittedName>
</protein>
<dbReference type="InterPro" id="IPR052303">
    <property type="entry name" value="CEFIP"/>
</dbReference>
<evidence type="ECO:0000256" key="1">
    <source>
        <dbReference type="SAM" id="MobiDB-lite"/>
    </source>
</evidence>
<feature type="region of interest" description="Disordered" evidence="1">
    <location>
        <begin position="938"/>
        <end position="971"/>
    </location>
</feature>
<dbReference type="GO" id="GO:0030018">
    <property type="term" value="C:Z disc"/>
    <property type="evidence" value="ECO:0007669"/>
    <property type="project" value="TreeGrafter"/>
</dbReference>
<name>A0A7L3XWP2_9AVES</name>
<comment type="caution">
    <text evidence="3">The sequence shown here is derived from an EMBL/GenBank/DDBJ whole genome shotgun (WGS) entry which is preliminary data.</text>
</comment>
<feature type="compositionally biased region" description="Polar residues" evidence="1">
    <location>
        <begin position="664"/>
        <end position="680"/>
    </location>
</feature>
<dbReference type="EMBL" id="VZUG01025520">
    <property type="protein sequence ID" value="NXV93114.1"/>
    <property type="molecule type" value="Genomic_DNA"/>
</dbReference>
<feature type="region of interest" description="Disordered" evidence="1">
    <location>
        <begin position="1164"/>
        <end position="1291"/>
    </location>
</feature>
<feature type="region of interest" description="Disordered" evidence="1">
    <location>
        <begin position="662"/>
        <end position="688"/>
    </location>
</feature>
<feature type="compositionally biased region" description="Polar residues" evidence="1">
    <location>
        <begin position="1257"/>
        <end position="1268"/>
    </location>
</feature>
<proteinExistence type="predicted"/>
<keyword evidence="4" id="KW-1185">Reference proteome</keyword>
<feature type="non-terminal residue" evidence="3">
    <location>
        <position position="1447"/>
    </location>
</feature>
<feature type="region of interest" description="Disordered" evidence="1">
    <location>
        <begin position="1"/>
        <end position="22"/>
    </location>
</feature>
<evidence type="ECO:0000313" key="3">
    <source>
        <dbReference type="EMBL" id="NXV93114.1"/>
    </source>
</evidence>
<feature type="region of interest" description="Disordered" evidence="1">
    <location>
        <begin position="1110"/>
        <end position="1135"/>
    </location>
</feature>
<gene>
    <name evidence="3" type="primary">Cefip</name>
    <name evidence="3" type="ORF">CALBOR_R02704</name>
</gene>
<accession>A0A7L3XWP2</accession>
<dbReference type="GO" id="GO:0070886">
    <property type="term" value="P:positive regulation of calcineurin-NFAT signaling cascade"/>
    <property type="evidence" value="ECO:0007669"/>
    <property type="project" value="TreeGrafter"/>
</dbReference>
<dbReference type="PANTHER" id="PTHR33775">
    <property type="entry name" value="CARDIAC-ENRICHED FHL2-INTERACTING PROTEIN-RELATED"/>
    <property type="match status" value="1"/>
</dbReference>
<feature type="domain" description="DUF4585" evidence="2">
    <location>
        <begin position="1280"/>
        <end position="1350"/>
    </location>
</feature>
<dbReference type="Proteomes" id="UP000535403">
    <property type="component" value="Unassembled WGS sequence"/>
</dbReference>
<feature type="compositionally biased region" description="Basic and acidic residues" evidence="1">
    <location>
        <begin position="642"/>
        <end position="651"/>
    </location>
</feature>
<evidence type="ECO:0000313" key="4">
    <source>
        <dbReference type="Proteomes" id="UP000535403"/>
    </source>
</evidence>
<feature type="region of interest" description="Disordered" evidence="1">
    <location>
        <begin position="1401"/>
        <end position="1433"/>
    </location>
</feature>
<sequence length="1447" mass="159705">TMQGNKKHTEGHSDSSSIGSLLDDTDREVSSLTDRAFRSLCVAELEDSYNEPDLAISPDFALQFSAKFHPGTLNHTIKKSNICNKLTARNNEHTIWASTFQQLPKCAPEEKRIAKSNTFAMERKKLNLPDPGPKNNKHVSKVSSLIKTFDKTADQGSGGSLIALKQPVKNSFQKCKLNHGNDMACWDDTDILSIHKELSEFSEASQGSHCLSSKHEPQKRPNKIDLSYCGSDGYYPVLIEMSKVAKSNFSHSSKKALKNRSVKVNEPAKKGNFLHSENSAFESWNVHHKKLTEKEGFVDIKTKMEGLAYLEEAPFIKESLTREHKLPPAKITVAKKQEKDFQMEPTPPEAAFSIPLPAGYARSPPPPRPLATLTEEEALSPQLGNTCPPWRRQRATKGAAEERQTSKEKSTASDETVSLSEKATGAEPGLDVTSLAKQVNSPGSISPSFNITELLTPIIPPKQEVDPVESELIPLTPPPTESVAARDHEGSAFGDYTSRDSYKSKASSLLFNLKDVRKRVKSIYTPSPLLRALEEKNKTRENIQERIKMNPSLLNLQEKSNKNIAEKDELSDITSVLSGSVHEKHNKTDLTGHFTDNYLTLSSPQTTADLLFYQTGDNLQQDNSKHEGLLKNTRGNENFPLFRHESNGPDLRKRLQYPALKSFSGDNADTTAGQPVQNPGVQGKENERQAANQNKEFAFKTLPNQLSPAEDVPYSDIQTSMVVTGHEAQGKISSSSSEQSFVSTVEQPLQEEPFPPVPLMQKACLQESQRTKSEMGADCKKSRKERGKEVGEDELQYYACISPGTGAAEKKESRVTGNEQRSLMKEKLRREKREEANSMDSASDSIRDMSIPRSEEPQTPPSSSTKPSLFMIKDNTFRSPQVIRAVKLPLFRSFSLDDTVSSSYKEMESRFVPPAEHNKQHQNMLHAQEVGWLASRRRGQQNVRDGATDRGKEASEPGSTSATQDPSLLEDTDSFSLGKLMEDDEETCALLNKVGKMNEENVCRRKEKTQTRKARHSLTQPNLGLENDQAQNNPSYPAERKTNYFKNHHLSNRRGGSCAKKIITRDTISSVTGSISEDHTYSPVTREALEDILHTEGAPVLLDSLACSAVTSPRSGSTMHSIAASSLSDKPTRETEDVVNPALLNMALKSQADMSAEEILDSAQKNLPSDSAGEAERLEPRGLGERAAGKPPAVPPKTEKALRRAKKLASRRKKMQEQQKKHQTEHTDAVGRKSSHSGQTLAPPSPLGYSLHPAPHSTFTPTETSTGRPSGASAVSPSPSSSQRKLLQDPDSGQYYVVDLPAEVNLKTFYDPETGKYVQVSVPSSEGNLYQHPSSEIINSPYASYPRVLPLPASSVAVLKSPSQLSEPTWLMPAVPGEPAELSEDGQQDYRYAEAVDTQPYIEPASYPYSQDAEETRVHLRKDMSPTPNTDIISLTDLDDFAADGVS</sequence>
<feature type="compositionally biased region" description="Polar residues" evidence="1">
    <location>
        <begin position="957"/>
        <end position="966"/>
    </location>
</feature>
<feature type="compositionally biased region" description="Basic and acidic residues" evidence="1">
    <location>
        <begin position="769"/>
        <end position="790"/>
    </location>
</feature>
<feature type="region of interest" description="Disordered" evidence="1">
    <location>
        <begin position="632"/>
        <end position="651"/>
    </location>
</feature>
<feature type="region of interest" description="Disordered" evidence="1">
    <location>
        <begin position="767"/>
        <end position="790"/>
    </location>
</feature>
<feature type="compositionally biased region" description="Low complexity" evidence="1">
    <location>
        <begin position="1269"/>
        <end position="1282"/>
    </location>
</feature>
<feature type="region of interest" description="Disordered" evidence="1">
    <location>
        <begin position="377"/>
        <end position="429"/>
    </location>
</feature>
<evidence type="ECO:0000259" key="2">
    <source>
        <dbReference type="Pfam" id="PF15232"/>
    </source>
</evidence>
<feature type="compositionally biased region" description="Basic and acidic residues" evidence="1">
    <location>
        <begin position="1414"/>
        <end position="1424"/>
    </location>
</feature>
<feature type="compositionally biased region" description="Basic and acidic residues" evidence="1">
    <location>
        <begin position="1215"/>
        <end position="1231"/>
    </location>
</feature>
<dbReference type="Pfam" id="PF15232">
    <property type="entry name" value="DUF4585"/>
    <property type="match status" value="1"/>
</dbReference>
<feature type="compositionally biased region" description="Basic and acidic residues" evidence="1">
    <location>
        <begin position="399"/>
        <end position="412"/>
    </location>
</feature>
<organism evidence="3 4">
    <name type="scientific">Calonectris borealis</name>
    <name type="common">Cory's shearwater</name>
    <dbReference type="NCBI Taxonomy" id="1323832"/>
    <lineage>
        <taxon>Eukaryota</taxon>
        <taxon>Metazoa</taxon>
        <taxon>Chordata</taxon>
        <taxon>Craniata</taxon>
        <taxon>Vertebrata</taxon>
        <taxon>Euteleostomi</taxon>
        <taxon>Archelosauria</taxon>
        <taxon>Archosauria</taxon>
        <taxon>Dinosauria</taxon>
        <taxon>Saurischia</taxon>
        <taxon>Theropoda</taxon>
        <taxon>Coelurosauria</taxon>
        <taxon>Aves</taxon>
        <taxon>Neognathae</taxon>
        <taxon>Neoaves</taxon>
        <taxon>Aequornithes</taxon>
        <taxon>Procellariiformes</taxon>
        <taxon>Procellariidae</taxon>
        <taxon>Calonectris</taxon>
    </lineage>
</organism>
<feature type="compositionally biased region" description="Basic and acidic residues" evidence="1">
    <location>
        <begin position="822"/>
        <end position="836"/>
    </location>
</feature>
<feature type="non-terminal residue" evidence="3">
    <location>
        <position position="1"/>
    </location>
</feature>
<feature type="compositionally biased region" description="Polar residues" evidence="1">
    <location>
        <begin position="1110"/>
        <end position="1129"/>
    </location>
</feature>
<feature type="compositionally biased region" description="Basic residues" evidence="1">
    <location>
        <begin position="1203"/>
        <end position="1214"/>
    </location>
</feature>